<reference evidence="1" key="1">
    <citation type="journal article" date="2015" name="Nature">
        <title>Complex archaea that bridge the gap between prokaryotes and eukaryotes.</title>
        <authorList>
            <person name="Spang A."/>
            <person name="Saw J.H."/>
            <person name="Jorgensen S.L."/>
            <person name="Zaremba-Niedzwiedzka K."/>
            <person name="Martijn J."/>
            <person name="Lind A.E."/>
            <person name="van Eijk R."/>
            <person name="Schleper C."/>
            <person name="Guy L."/>
            <person name="Ettema T.J."/>
        </authorList>
    </citation>
    <scope>NUCLEOTIDE SEQUENCE</scope>
</reference>
<proteinExistence type="predicted"/>
<protein>
    <submittedName>
        <fullName evidence="1">Uncharacterized protein</fullName>
    </submittedName>
</protein>
<accession>A0A0F9RQA6</accession>
<sequence>MNFMSRERKQRRMELNLEVLKKIIGNLSLQGVKDKDVIVMLEVDGIATSDIYRIGYEIVYEADGSVNSGIFKIDGGEK</sequence>
<organism evidence="1">
    <name type="scientific">marine sediment metagenome</name>
    <dbReference type="NCBI Taxonomy" id="412755"/>
    <lineage>
        <taxon>unclassified sequences</taxon>
        <taxon>metagenomes</taxon>
        <taxon>ecological metagenomes</taxon>
    </lineage>
</organism>
<comment type="caution">
    <text evidence="1">The sequence shown here is derived from an EMBL/GenBank/DDBJ whole genome shotgun (WGS) entry which is preliminary data.</text>
</comment>
<name>A0A0F9RQA6_9ZZZZ</name>
<dbReference type="AlphaFoldDB" id="A0A0F9RQA6"/>
<evidence type="ECO:0000313" key="1">
    <source>
        <dbReference type="EMBL" id="KKN52027.1"/>
    </source>
</evidence>
<gene>
    <name evidence="1" type="ORF">LCGC14_0616790</name>
</gene>
<dbReference type="EMBL" id="LAZR01001038">
    <property type="protein sequence ID" value="KKN52027.1"/>
    <property type="molecule type" value="Genomic_DNA"/>
</dbReference>